<dbReference type="CDD" id="cd00118">
    <property type="entry name" value="LysM"/>
    <property type="match status" value="1"/>
</dbReference>
<dbReference type="InterPro" id="IPR050570">
    <property type="entry name" value="Cell_wall_metabolism_enzyme"/>
</dbReference>
<accession>A0A1T4LHD5</accession>
<dbReference type="Gene3D" id="2.70.70.10">
    <property type="entry name" value="Glucose Permease (Domain IIA)"/>
    <property type="match status" value="1"/>
</dbReference>
<dbReference type="Pfam" id="PF01476">
    <property type="entry name" value="LysM"/>
    <property type="match status" value="1"/>
</dbReference>
<feature type="domain" description="G5" evidence="3">
    <location>
        <begin position="241"/>
        <end position="321"/>
    </location>
</feature>
<dbReference type="Gene3D" id="2.20.230.10">
    <property type="entry name" value="Resuscitation-promoting factor rpfb"/>
    <property type="match status" value="1"/>
</dbReference>
<protein>
    <submittedName>
        <fullName evidence="5">Murein DD-endopeptidase MepM and murein hydrolase activator NlpD, contain LysM domain</fullName>
    </submittedName>
</protein>
<feature type="transmembrane region" description="Helical" evidence="2">
    <location>
        <begin position="12"/>
        <end position="32"/>
    </location>
</feature>
<dbReference type="InterPro" id="IPR018392">
    <property type="entry name" value="LysM"/>
</dbReference>
<gene>
    <name evidence="5" type="ORF">SAMN02745973_00968</name>
</gene>
<dbReference type="InterPro" id="IPR036779">
    <property type="entry name" value="LysM_dom_sf"/>
</dbReference>
<dbReference type="InterPro" id="IPR011055">
    <property type="entry name" value="Dup_hybrid_motif"/>
</dbReference>
<keyword evidence="5" id="KW-0378">Hydrolase</keyword>
<dbReference type="Pfam" id="PF07501">
    <property type="entry name" value="G5"/>
    <property type="match status" value="1"/>
</dbReference>
<organism evidence="5 6">
    <name type="scientific">Garciella nitratireducens DSM 15102</name>
    <dbReference type="NCBI Taxonomy" id="1121911"/>
    <lineage>
        <taxon>Bacteria</taxon>
        <taxon>Bacillati</taxon>
        <taxon>Bacillota</taxon>
        <taxon>Clostridia</taxon>
        <taxon>Eubacteriales</taxon>
        <taxon>Eubacteriaceae</taxon>
        <taxon>Garciella</taxon>
    </lineage>
</organism>
<keyword evidence="1" id="KW-0732">Signal</keyword>
<name>A0A1T4LHD5_9FIRM</name>
<dbReference type="SUPFAM" id="SSF54106">
    <property type="entry name" value="LysM domain"/>
    <property type="match status" value="1"/>
</dbReference>
<dbReference type="PROSITE" id="PS51782">
    <property type="entry name" value="LYSM"/>
    <property type="match status" value="1"/>
</dbReference>
<evidence type="ECO:0000313" key="5">
    <source>
        <dbReference type="EMBL" id="SJZ54209.1"/>
    </source>
</evidence>
<dbReference type="SMART" id="SM01208">
    <property type="entry name" value="G5"/>
    <property type="match status" value="1"/>
</dbReference>
<evidence type="ECO:0000256" key="2">
    <source>
        <dbReference type="SAM" id="Phobius"/>
    </source>
</evidence>
<dbReference type="CDD" id="cd12797">
    <property type="entry name" value="M23_peptidase"/>
    <property type="match status" value="1"/>
</dbReference>
<dbReference type="InterPro" id="IPR011098">
    <property type="entry name" value="G5_dom"/>
</dbReference>
<reference evidence="5 6" key="1">
    <citation type="submission" date="2017-02" db="EMBL/GenBank/DDBJ databases">
        <authorList>
            <person name="Peterson S.W."/>
        </authorList>
    </citation>
    <scope>NUCLEOTIDE SEQUENCE [LARGE SCALE GENOMIC DNA]</scope>
    <source>
        <strain evidence="5 6">DSM 15102</strain>
    </source>
</reference>
<evidence type="ECO:0000259" key="4">
    <source>
        <dbReference type="PROSITE" id="PS51782"/>
    </source>
</evidence>
<dbReference type="Proteomes" id="UP000196365">
    <property type="component" value="Unassembled WGS sequence"/>
</dbReference>
<keyword evidence="2" id="KW-0812">Transmembrane</keyword>
<proteinExistence type="predicted"/>
<keyword evidence="6" id="KW-1185">Reference proteome</keyword>
<sequence>MEKFFNLRMQKKIIIIILIMIAIFSTLGAVFLKPVYVVKIDEEVIGFVEEKNIAEKALQEIEKNLEGALKKEVIFPQEIMVEKAYNSNIDKVDTIDEIREKMKEHLDISIEAYALNVEGKDLAYLNSKKEANDILNILKENYHSKDQKNKLKEIDFVEDVKIQQRWVLIEKIQKKEEIVKYILQGKNKIYTYTLKEGDTIWDIMKEYGLALEEIEKSNPNIDLEKVKTGQKISLILSQPCINVKEVVIVSHQENIPFEIQYKTSNTLYKGDTKVVKEGIEGKKRIYTEVEKINGIEQQRKVMKEEILKEPVMKIVERGIKERPKTMATGDLIIPARGRISSNFGSRWGRVHEGIDFAMPVGTDVKAADGGKVIFSGVQNGYGNIVIINHENGYETRYAHNSKLLVQAGDRVYKGQSIAKSGNTGRSTGPHLHFEVRKNRVPVDPKRYINEFS</sequence>
<dbReference type="GO" id="GO:0004222">
    <property type="term" value="F:metalloendopeptidase activity"/>
    <property type="evidence" value="ECO:0007669"/>
    <property type="project" value="TreeGrafter"/>
</dbReference>
<dbReference type="PANTHER" id="PTHR21666">
    <property type="entry name" value="PEPTIDASE-RELATED"/>
    <property type="match status" value="1"/>
</dbReference>
<feature type="domain" description="LysM" evidence="4">
    <location>
        <begin position="190"/>
        <end position="234"/>
    </location>
</feature>
<dbReference type="SUPFAM" id="SSF51261">
    <property type="entry name" value="Duplicated hybrid motif"/>
    <property type="match status" value="1"/>
</dbReference>
<evidence type="ECO:0000313" key="6">
    <source>
        <dbReference type="Proteomes" id="UP000196365"/>
    </source>
</evidence>
<dbReference type="InterPro" id="IPR016047">
    <property type="entry name" value="M23ase_b-sheet_dom"/>
</dbReference>
<keyword evidence="2" id="KW-0472">Membrane</keyword>
<evidence type="ECO:0000256" key="1">
    <source>
        <dbReference type="ARBA" id="ARBA00022729"/>
    </source>
</evidence>
<dbReference type="SMART" id="SM00257">
    <property type="entry name" value="LysM"/>
    <property type="match status" value="1"/>
</dbReference>
<dbReference type="Gene3D" id="3.10.350.10">
    <property type="entry name" value="LysM domain"/>
    <property type="match status" value="1"/>
</dbReference>
<evidence type="ECO:0000259" key="3">
    <source>
        <dbReference type="PROSITE" id="PS51109"/>
    </source>
</evidence>
<dbReference type="EMBL" id="FUWV01000004">
    <property type="protein sequence ID" value="SJZ54209.1"/>
    <property type="molecule type" value="Genomic_DNA"/>
</dbReference>
<dbReference type="PANTHER" id="PTHR21666:SF270">
    <property type="entry name" value="MUREIN HYDROLASE ACTIVATOR ENVC"/>
    <property type="match status" value="1"/>
</dbReference>
<keyword evidence="2" id="KW-1133">Transmembrane helix</keyword>
<dbReference type="AlphaFoldDB" id="A0A1T4LHD5"/>
<dbReference type="PROSITE" id="PS51109">
    <property type="entry name" value="G5"/>
    <property type="match status" value="1"/>
</dbReference>
<dbReference type="Pfam" id="PF01551">
    <property type="entry name" value="Peptidase_M23"/>
    <property type="match status" value="1"/>
</dbReference>